<protein>
    <recommendedName>
        <fullName evidence="10">ATPase F1/V1/A1 complex alpha/beta subunit N-terminal domain-containing protein</fullName>
    </recommendedName>
</protein>
<keyword evidence="3" id="KW-0547">Nucleotide-binding</keyword>
<keyword evidence="7" id="KW-0472">Membrane</keyword>
<evidence type="ECO:0000259" key="10">
    <source>
        <dbReference type="Pfam" id="PF02874"/>
    </source>
</evidence>
<gene>
    <name evidence="11" type="ORF">OSB04_000301</name>
</gene>
<dbReference type="GO" id="GO:0045259">
    <property type="term" value="C:proton-transporting ATP synthase complex"/>
    <property type="evidence" value="ECO:0007669"/>
    <property type="project" value="UniProtKB-KW"/>
</dbReference>
<evidence type="ECO:0000256" key="8">
    <source>
        <dbReference type="ARBA" id="ARBA00023196"/>
    </source>
</evidence>
<evidence type="ECO:0000256" key="3">
    <source>
        <dbReference type="ARBA" id="ARBA00022741"/>
    </source>
</evidence>
<dbReference type="PANTHER" id="PTHR48082">
    <property type="entry name" value="ATP SYNTHASE SUBUNIT ALPHA, MITOCHONDRIAL"/>
    <property type="match status" value="1"/>
</dbReference>
<evidence type="ECO:0000256" key="7">
    <source>
        <dbReference type="ARBA" id="ARBA00023136"/>
    </source>
</evidence>
<dbReference type="InterPro" id="IPR023366">
    <property type="entry name" value="ATP_synth_asu-like_sf"/>
</dbReference>
<reference evidence="11" key="1">
    <citation type="submission" date="2023-03" db="EMBL/GenBank/DDBJ databases">
        <title>Chromosome-scale reference genome and RAD-based genetic map of yellow starthistle (Centaurea solstitialis) reveal putative structural variation and QTLs associated with invader traits.</title>
        <authorList>
            <person name="Reatini B."/>
            <person name="Cang F.A."/>
            <person name="Jiang Q."/>
            <person name="Mckibben M.T.W."/>
            <person name="Barker M.S."/>
            <person name="Rieseberg L.H."/>
            <person name="Dlugosch K.M."/>
        </authorList>
    </citation>
    <scope>NUCLEOTIDE SEQUENCE</scope>
    <source>
        <strain evidence="11">CAN-66</strain>
        <tissue evidence="11">Leaf</tissue>
    </source>
</reference>
<sequence length="172" mass="19096">MFAALSEPIPRPPRFLEILIVTIQADEISNIIRDRIDQYNREVKIINTGTVLQVGVDIARIHGLDEVMAGELVEFEEGTRGVTLNLESTNVGVVLMGDGLMIQEGSSVKATGRIAQIPVRPIWSYIVYWLKYVKVSVPIVHEQYFGFLNVMAIFGKTQVLWDNLGAPSGLGK</sequence>
<dbReference type="AlphaFoldDB" id="A0AA38WS11"/>
<dbReference type="Gene3D" id="2.40.30.20">
    <property type="match status" value="1"/>
</dbReference>
<name>A0AA38WS11_9ASTR</name>
<dbReference type="CDD" id="cd18116">
    <property type="entry name" value="ATP-synt_F1_alpha_N"/>
    <property type="match status" value="1"/>
</dbReference>
<keyword evidence="8" id="KW-0139">CF(1)</keyword>
<keyword evidence="4" id="KW-0375">Hydrogen ion transport</keyword>
<dbReference type="GO" id="GO:0046933">
    <property type="term" value="F:proton-transporting ATP synthase activity, rotational mechanism"/>
    <property type="evidence" value="ECO:0007669"/>
    <property type="project" value="InterPro"/>
</dbReference>
<dbReference type="Pfam" id="PF02874">
    <property type="entry name" value="ATP-synt_ab_N"/>
    <property type="match status" value="1"/>
</dbReference>
<dbReference type="GO" id="GO:0005524">
    <property type="term" value="F:ATP binding"/>
    <property type="evidence" value="ECO:0007669"/>
    <property type="project" value="UniProtKB-KW"/>
</dbReference>
<evidence type="ECO:0000256" key="4">
    <source>
        <dbReference type="ARBA" id="ARBA00022781"/>
    </source>
</evidence>
<evidence type="ECO:0000313" key="11">
    <source>
        <dbReference type="EMBL" id="KAJ9564335.1"/>
    </source>
</evidence>
<dbReference type="Proteomes" id="UP001172457">
    <property type="component" value="Chromosome 1"/>
</dbReference>
<keyword evidence="6" id="KW-0406">Ion transport</keyword>
<evidence type="ECO:0000256" key="6">
    <source>
        <dbReference type="ARBA" id="ARBA00023065"/>
    </source>
</evidence>
<dbReference type="FunFam" id="2.40.30.20:FF:000001">
    <property type="entry name" value="ATP synthase subunit alpha"/>
    <property type="match status" value="1"/>
</dbReference>
<keyword evidence="12" id="KW-1185">Reference proteome</keyword>
<dbReference type="PANTHER" id="PTHR48082:SF2">
    <property type="entry name" value="ATP SYNTHASE SUBUNIT ALPHA, MITOCHONDRIAL"/>
    <property type="match status" value="1"/>
</dbReference>
<evidence type="ECO:0000256" key="5">
    <source>
        <dbReference type="ARBA" id="ARBA00022840"/>
    </source>
</evidence>
<evidence type="ECO:0000256" key="9">
    <source>
        <dbReference type="ARBA" id="ARBA00023310"/>
    </source>
</evidence>
<dbReference type="GO" id="GO:0043531">
    <property type="term" value="F:ADP binding"/>
    <property type="evidence" value="ECO:0007669"/>
    <property type="project" value="TreeGrafter"/>
</dbReference>
<dbReference type="InterPro" id="IPR036121">
    <property type="entry name" value="ATPase_F1/V1/A1_a/bsu_N_sf"/>
</dbReference>
<organism evidence="11 12">
    <name type="scientific">Centaurea solstitialis</name>
    <name type="common">yellow star-thistle</name>
    <dbReference type="NCBI Taxonomy" id="347529"/>
    <lineage>
        <taxon>Eukaryota</taxon>
        <taxon>Viridiplantae</taxon>
        <taxon>Streptophyta</taxon>
        <taxon>Embryophyta</taxon>
        <taxon>Tracheophyta</taxon>
        <taxon>Spermatophyta</taxon>
        <taxon>Magnoliopsida</taxon>
        <taxon>eudicotyledons</taxon>
        <taxon>Gunneridae</taxon>
        <taxon>Pentapetalae</taxon>
        <taxon>asterids</taxon>
        <taxon>campanulids</taxon>
        <taxon>Asterales</taxon>
        <taxon>Asteraceae</taxon>
        <taxon>Carduoideae</taxon>
        <taxon>Cardueae</taxon>
        <taxon>Centaureinae</taxon>
        <taxon>Centaurea</taxon>
    </lineage>
</organism>
<evidence type="ECO:0000256" key="1">
    <source>
        <dbReference type="ARBA" id="ARBA00008936"/>
    </source>
</evidence>
<feature type="domain" description="ATPase F1/V1/A1 complex alpha/beta subunit N-terminal" evidence="10">
    <location>
        <begin position="48"/>
        <end position="112"/>
    </location>
</feature>
<dbReference type="InterPro" id="IPR004100">
    <property type="entry name" value="ATPase_F1/V1/A1_a/bsu_N"/>
</dbReference>
<keyword evidence="9" id="KW-0066">ATP synthesis</keyword>
<dbReference type="EMBL" id="JARYMX010000001">
    <property type="protein sequence ID" value="KAJ9564335.1"/>
    <property type="molecule type" value="Genomic_DNA"/>
</dbReference>
<evidence type="ECO:0000313" key="12">
    <source>
        <dbReference type="Proteomes" id="UP001172457"/>
    </source>
</evidence>
<proteinExistence type="inferred from homology"/>
<comment type="caution">
    <text evidence="11">The sequence shown here is derived from an EMBL/GenBank/DDBJ whole genome shotgun (WGS) entry which is preliminary data.</text>
</comment>
<dbReference type="SUPFAM" id="SSF50615">
    <property type="entry name" value="N-terminal domain of alpha and beta subunits of F1 ATP synthase"/>
    <property type="match status" value="1"/>
</dbReference>
<keyword evidence="5" id="KW-0067">ATP-binding</keyword>
<keyword evidence="2" id="KW-0813">Transport</keyword>
<comment type="similarity">
    <text evidence="1">Belongs to the ATPase alpha/beta chains family.</text>
</comment>
<evidence type="ECO:0000256" key="2">
    <source>
        <dbReference type="ARBA" id="ARBA00022448"/>
    </source>
</evidence>
<accession>A0AA38WS11</accession>
<dbReference type="InterPro" id="IPR005294">
    <property type="entry name" value="ATP_synth_F1_asu"/>
</dbReference>